<sequence>MTEKNLNLIRELEEQIEDIKIKLKESNREDEKEKLADDYQKVYMELNEVYMENEKIANRLERENGL</sequence>
<keyword evidence="1" id="KW-0175">Coiled coil</keyword>
<accession>H1PU13</accession>
<comment type="caution">
    <text evidence="2">The sequence shown here is derived from an EMBL/GenBank/DDBJ whole genome shotgun (WGS) entry which is preliminary data.</text>
</comment>
<dbReference type="AlphaFoldDB" id="H1PU13"/>
<dbReference type="Proteomes" id="UP000003233">
    <property type="component" value="Unassembled WGS sequence"/>
</dbReference>
<evidence type="ECO:0000313" key="3">
    <source>
        <dbReference type="Proteomes" id="UP000003233"/>
    </source>
</evidence>
<name>H1PU13_9FUSO</name>
<dbReference type="PATRIC" id="fig|457404.5.peg.2200"/>
<feature type="coiled-coil region" evidence="1">
    <location>
        <begin position="2"/>
        <end position="63"/>
    </location>
</feature>
<reference evidence="2 3" key="1">
    <citation type="submission" date="2012-07" db="EMBL/GenBank/DDBJ databases">
        <title>The Genome Sequence of Fusobacterium ulcerans 12_1B.</title>
        <authorList>
            <consortium name="The Broad Institute Genome Sequencing Platform"/>
            <person name="Earl A."/>
            <person name="Ward D."/>
            <person name="Feldgarden M."/>
            <person name="Gevers D."/>
            <person name="Strauss J."/>
            <person name="Ambrose C.E."/>
            <person name="Allen-Vercoe E."/>
            <person name="Walker B."/>
            <person name="Young S.K."/>
            <person name="Zeng Q."/>
            <person name="Gargeya S."/>
            <person name="Fitzgerald M."/>
            <person name="Haas B."/>
            <person name="Abouelleil A."/>
            <person name="Alvarado L."/>
            <person name="Arachchi H.M."/>
            <person name="Berlin A.M."/>
            <person name="Chapman S.B."/>
            <person name="Goldberg J."/>
            <person name="Griggs A."/>
            <person name="Gujja S."/>
            <person name="Hansen M."/>
            <person name="Howarth C."/>
            <person name="Imamovic A."/>
            <person name="Larimer J."/>
            <person name="McCowen C."/>
            <person name="Montmayeur A."/>
            <person name="Murphy C."/>
            <person name="Neiman D."/>
            <person name="Pearson M."/>
            <person name="Priest M."/>
            <person name="Roberts A."/>
            <person name="Saif S."/>
            <person name="Shea T."/>
            <person name="Sisk P."/>
            <person name="Sykes S."/>
            <person name="Wortman J."/>
            <person name="Nusbaum C."/>
            <person name="Birren B."/>
        </authorList>
    </citation>
    <scope>NUCLEOTIDE SEQUENCE [LARGE SCALE GENOMIC DNA]</scope>
    <source>
        <strain evidence="2 3">12_1B</strain>
    </source>
</reference>
<proteinExistence type="predicted"/>
<gene>
    <name evidence="2" type="ORF">HMPREF0402_01906</name>
</gene>
<dbReference type="HOGENOM" id="CLU_2824910_0_0_0"/>
<keyword evidence="3" id="KW-1185">Reference proteome</keyword>
<evidence type="ECO:0000256" key="1">
    <source>
        <dbReference type="SAM" id="Coils"/>
    </source>
</evidence>
<protein>
    <submittedName>
        <fullName evidence="2">Uncharacterized protein</fullName>
    </submittedName>
</protein>
<dbReference type="EMBL" id="AGWJ02000021">
    <property type="protein sequence ID" value="EHO80833.1"/>
    <property type="molecule type" value="Genomic_DNA"/>
</dbReference>
<evidence type="ECO:0000313" key="2">
    <source>
        <dbReference type="EMBL" id="EHO80833.1"/>
    </source>
</evidence>
<organism evidence="2 3">
    <name type="scientific">Fusobacterium ulcerans 12-1B</name>
    <dbReference type="NCBI Taxonomy" id="457404"/>
    <lineage>
        <taxon>Bacteria</taxon>
        <taxon>Fusobacteriati</taxon>
        <taxon>Fusobacteriota</taxon>
        <taxon>Fusobacteriia</taxon>
        <taxon>Fusobacteriales</taxon>
        <taxon>Fusobacteriaceae</taxon>
        <taxon>Fusobacterium</taxon>
    </lineage>
</organism>
<dbReference type="BioCyc" id="FSP457404-HMP:GTSQ-1916-MONOMER"/>
<dbReference type="RefSeq" id="WP_008697480.1">
    <property type="nucleotide sequence ID" value="NZ_KE161008.1"/>
</dbReference>